<dbReference type="EMBL" id="LBMM01000342">
    <property type="protein sequence ID" value="KMR00157.1"/>
    <property type="molecule type" value="Genomic_DNA"/>
</dbReference>
<proteinExistence type="predicted"/>
<feature type="region of interest" description="Disordered" evidence="1">
    <location>
        <begin position="103"/>
        <end position="152"/>
    </location>
</feature>
<gene>
    <name evidence="2" type="ORF">RF55_1056</name>
    <name evidence="3" type="ORF">RF55_982</name>
</gene>
<dbReference type="EMBL" id="LBMM01000325">
    <property type="protein sequence ID" value="KMR01325.1"/>
    <property type="molecule type" value="Genomic_DNA"/>
</dbReference>
<evidence type="ECO:0000313" key="3">
    <source>
        <dbReference type="EMBL" id="KMR01325.1"/>
    </source>
</evidence>
<evidence type="ECO:0000256" key="1">
    <source>
        <dbReference type="SAM" id="MobiDB-lite"/>
    </source>
</evidence>
<organism evidence="3 4">
    <name type="scientific">Lasius niger</name>
    <name type="common">Black garden ant</name>
    <dbReference type="NCBI Taxonomy" id="67767"/>
    <lineage>
        <taxon>Eukaryota</taxon>
        <taxon>Metazoa</taxon>
        <taxon>Ecdysozoa</taxon>
        <taxon>Arthropoda</taxon>
        <taxon>Hexapoda</taxon>
        <taxon>Insecta</taxon>
        <taxon>Pterygota</taxon>
        <taxon>Neoptera</taxon>
        <taxon>Endopterygota</taxon>
        <taxon>Hymenoptera</taxon>
        <taxon>Apocrita</taxon>
        <taxon>Aculeata</taxon>
        <taxon>Formicoidea</taxon>
        <taxon>Formicidae</taxon>
        <taxon>Formicinae</taxon>
        <taxon>Lasius</taxon>
        <taxon>Lasius</taxon>
    </lineage>
</organism>
<keyword evidence="4" id="KW-1185">Reference proteome</keyword>
<accession>A0A0J7L896</accession>
<reference evidence="3 4" key="1">
    <citation type="submission" date="2015-04" db="EMBL/GenBank/DDBJ databases">
        <title>Lasius niger genome sequencing.</title>
        <authorList>
            <person name="Konorov E.A."/>
            <person name="Nikitin M.A."/>
            <person name="Kirill M.V."/>
            <person name="Chang P."/>
        </authorList>
    </citation>
    <scope>NUCLEOTIDE SEQUENCE [LARGE SCALE GENOMIC DNA]</scope>
    <source>
        <tissue evidence="3">Whole</tissue>
    </source>
</reference>
<protein>
    <submittedName>
        <fullName evidence="3">Uncharacterized protein</fullName>
    </submittedName>
</protein>
<feature type="compositionally biased region" description="Basic and acidic residues" evidence="1">
    <location>
        <begin position="111"/>
        <end position="120"/>
    </location>
</feature>
<dbReference type="AlphaFoldDB" id="A0A0J7L896"/>
<name>A0A0J7L896_LASNI</name>
<evidence type="ECO:0000313" key="2">
    <source>
        <dbReference type="EMBL" id="KMR00157.1"/>
    </source>
</evidence>
<comment type="caution">
    <text evidence="3">The sequence shown here is derived from an EMBL/GenBank/DDBJ whole genome shotgun (WGS) entry which is preliminary data.</text>
</comment>
<dbReference type="Proteomes" id="UP000036403">
    <property type="component" value="Unassembled WGS sequence"/>
</dbReference>
<evidence type="ECO:0000313" key="4">
    <source>
        <dbReference type="Proteomes" id="UP000036403"/>
    </source>
</evidence>
<dbReference type="PaxDb" id="67767-A0A0J7L896"/>
<sequence length="152" mass="17190">MPQRDSLILRLVSLYETSMPLGIPIVTIHMHFDQQYTRALMFRKRSNATISGELFDSKRVYVLVHNTIYMTHIRKNKYSISVSWTTCASLLIQEAEEVARSRATTSAVYDKGARTRREEPPTVLGEGVSDCVPRRRPPGAARGAPADDPRIE</sequence>